<dbReference type="NCBIfam" id="TIGR00237">
    <property type="entry name" value="xseA"/>
    <property type="match status" value="1"/>
</dbReference>
<dbReference type="Pfam" id="PF13742">
    <property type="entry name" value="tRNA_anti_2"/>
    <property type="match status" value="1"/>
</dbReference>
<accession>A0A0R2UAU6</accession>
<evidence type="ECO:0000313" key="9">
    <source>
        <dbReference type="EMBL" id="KRO96599.1"/>
    </source>
</evidence>
<evidence type="ECO:0000256" key="6">
    <source>
        <dbReference type="RuleBase" id="RU004355"/>
    </source>
</evidence>
<dbReference type="GO" id="GO:0003676">
    <property type="term" value="F:nucleic acid binding"/>
    <property type="evidence" value="ECO:0007669"/>
    <property type="project" value="InterPro"/>
</dbReference>
<evidence type="ECO:0000256" key="2">
    <source>
        <dbReference type="ARBA" id="ARBA00022722"/>
    </source>
</evidence>
<comment type="function">
    <text evidence="5">Bidirectionally degrades single-stranded DNA into large acid-insoluble oligonucleotides, which are then degraded further into small acid-soluble oligonucleotides.</text>
</comment>
<comment type="similarity">
    <text evidence="5 6">Belongs to the XseA family.</text>
</comment>
<dbReference type="EMBL" id="LICA01000051">
    <property type="protein sequence ID" value="KRO96599.1"/>
    <property type="molecule type" value="Genomic_DNA"/>
</dbReference>
<dbReference type="CDD" id="cd04489">
    <property type="entry name" value="ExoVII_LU_OBF"/>
    <property type="match status" value="1"/>
</dbReference>
<evidence type="ECO:0000313" key="10">
    <source>
        <dbReference type="Proteomes" id="UP000051213"/>
    </source>
</evidence>
<dbReference type="InterPro" id="IPR020579">
    <property type="entry name" value="Exonuc_VII_lsu_C"/>
</dbReference>
<dbReference type="PANTHER" id="PTHR30008">
    <property type="entry name" value="EXODEOXYRIBONUCLEASE 7 LARGE SUBUNIT"/>
    <property type="match status" value="1"/>
</dbReference>
<dbReference type="Proteomes" id="UP000051213">
    <property type="component" value="Unassembled WGS sequence"/>
</dbReference>
<sequence length="449" mass="50290">MTIDTNHRQIFSVSELNRSVRQLIEMNLPLLWVEGEISNFARPGSGHWYLTLKDEQAQVRCAMFRNTNQRVSFTPANGTQVLVRCRAGLYEGRGEYQLIIEHMEEAGFGALQRRFDQLKAQLDSEGLFDPRHKKPMPSSVTQVGVITSPTGAAIKDILSVLKRRFPAIKVSIFPTTVQGDQAADQIVDAIEIANQHGHCDALIVGRGGGSLEDLWPFNEEKVARAIFNSHIPIISAVGHEVDFTIADLVADLRAPTPSAAAELISPDGNEILNQFFALEELLIEALARKINEFRQQVAHLQKRLQHPGRKLQEQAQHLDHLDIRLGRAMLNKLQEQRYRSQSLRDNLLRCHPGQAIERQKLVLIDTIKQLSKIVGQQLNDKRVKTAQAMHLLDTVSPLKTLARGYSVIRNSEGAVIKTIDNIRRGDNLKGQVADGEISFTVTKTAEIKL</sequence>
<comment type="caution">
    <text evidence="9">The sequence shown here is derived from an EMBL/GenBank/DDBJ whole genome shotgun (WGS) entry which is preliminary data.</text>
</comment>
<comment type="catalytic activity">
    <reaction evidence="5 6">
        <text>Exonucleolytic cleavage in either 5'- to 3'- or 3'- to 5'-direction to yield nucleoside 5'-phosphates.</text>
        <dbReference type="EC" id="3.1.11.6"/>
    </reaction>
</comment>
<feature type="domain" description="Exonuclease VII large subunit C-terminal" evidence="7">
    <location>
        <begin position="127"/>
        <end position="438"/>
    </location>
</feature>
<dbReference type="InterPro" id="IPR025824">
    <property type="entry name" value="OB-fold_nuc-bd_dom"/>
</dbReference>
<evidence type="ECO:0000259" key="8">
    <source>
        <dbReference type="Pfam" id="PF13742"/>
    </source>
</evidence>
<evidence type="ECO:0000256" key="1">
    <source>
        <dbReference type="ARBA" id="ARBA00022490"/>
    </source>
</evidence>
<dbReference type="GO" id="GO:0006308">
    <property type="term" value="P:DNA catabolic process"/>
    <property type="evidence" value="ECO:0007669"/>
    <property type="project" value="UniProtKB-UniRule"/>
</dbReference>
<keyword evidence="1 5" id="KW-0963">Cytoplasm</keyword>
<feature type="domain" description="OB-fold nucleic acid binding" evidence="8">
    <location>
        <begin position="11"/>
        <end position="104"/>
    </location>
</feature>
<dbReference type="PANTHER" id="PTHR30008:SF0">
    <property type="entry name" value="EXODEOXYRIBONUCLEASE 7 LARGE SUBUNIT"/>
    <property type="match status" value="1"/>
</dbReference>
<dbReference type="AlphaFoldDB" id="A0A0R2UAU6"/>
<protein>
    <recommendedName>
        <fullName evidence="5">Exodeoxyribonuclease 7 large subunit</fullName>
        <ecNumber evidence="5">3.1.11.6</ecNumber>
    </recommendedName>
    <alternativeName>
        <fullName evidence="5">Exodeoxyribonuclease VII large subunit</fullName>
        <shortName evidence="5">Exonuclease VII large subunit</shortName>
    </alternativeName>
</protein>
<comment type="subcellular location">
    <subcellularLocation>
        <location evidence="5 6">Cytoplasm</location>
    </subcellularLocation>
</comment>
<keyword evidence="3 5" id="KW-0378">Hydrolase</keyword>
<evidence type="ECO:0000256" key="3">
    <source>
        <dbReference type="ARBA" id="ARBA00022801"/>
    </source>
</evidence>
<reference evidence="9 10" key="1">
    <citation type="submission" date="2015-10" db="EMBL/GenBank/DDBJ databases">
        <title>Metagenome-Assembled Genomes uncover a global brackish microbiome.</title>
        <authorList>
            <person name="Hugerth L.W."/>
            <person name="Larsson J."/>
            <person name="Alneberg J."/>
            <person name="Lindh M.V."/>
            <person name="Legrand C."/>
            <person name="Pinhassi J."/>
            <person name="Andersson A.F."/>
        </authorList>
    </citation>
    <scope>NUCLEOTIDE SEQUENCE [LARGE SCALE GENOMIC DNA]</scope>
    <source>
        <strain evidence="9">BACL26 MAG-121220-bin70</strain>
    </source>
</reference>
<evidence type="ECO:0000259" key="7">
    <source>
        <dbReference type="Pfam" id="PF02601"/>
    </source>
</evidence>
<comment type="subunit">
    <text evidence="5">Heterooligomer composed of large and small subunits.</text>
</comment>
<evidence type="ECO:0000256" key="5">
    <source>
        <dbReference type="HAMAP-Rule" id="MF_00378"/>
    </source>
</evidence>
<keyword evidence="2 5" id="KW-0540">Nuclease</keyword>
<dbReference type="Pfam" id="PF02601">
    <property type="entry name" value="Exonuc_VII_L"/>
    <property type="match status" value="1"/>
</dbReference>
<dbReference type="GO" id="GO:0005737">
    <property type="term" value="C:cytoplasm"/>
    <property type="evidence" value="ECO:0007669"/>
    <property type="project" value="UniProtKB-SubCell"/>
</dbReference>
<dbReference type="GO" id="GO:0009318">
    <property type="term" value="C:exodeoxyribonuclease VII complex"/>
    <property type="evidence" value="ECO:0007669"/>
    <property type="project" value="UniProtKB-UniRule"/>
</dbReference>
<organism evidence="9 10">
    <name type="scientific">SAR92 bacterium BACL26 MAG-121220-bin70</name>
    <dbReference type="NCBI Taxonomy" id="1655626"/>
    <lineage>
        <taxon>Bacteria</taxon>
        <taxon>Pseudomonadati</taxon>
        <taxon>Pseudomonadota</taxon>
        <taxon>Gammaproteobacteria</taxon>
        <taxon>Cellvibrionales</taxon>
        <taxon>Porticoccaceae</taxon>
        <taxon>SAR92 clade</taxon>
    </lineage>
</organism>
<proteinExistence type="inferred from homology"/>
<gene>
    <name evidence="5" type="primary">xseA</name>
    <name evidence="9" type="ORF">ABS24_01400</name>
</gene>
<evidence type="ECO:0000256" key="4">
    <source>
        <dbReference type="ARBA" id="ARBA00022839"/>
    </source>
</evidence>
<keyword evidence="4 5" id="KW-0269">Exonuclease</keyword>
<dbReference type="GO" id="GO:0008855">
    <property type="term" value="F:exodeoxyribonuclease VII activity"/>
    <property type="evidence" value="ECO:0007669"/>
    <property type="project" value="UniProtKB-UniRule"/>
</dbReference>
<name>A0A0R2UAU6_9GAMM</name>
<dbReference type="EC" id="3.1.11.6" evidence="5"/>
<dbReference type="InterPro" id="IPR003753">
    <property type="entry name" value="Exonuc_VII_L"/>
</dbReference>
<dbReference type="HAMAP" id="MF_00378">
    <property type="entry name" value="Exonuc_7_L"/>
    <property type="match status" value="1"/>
</dbReference>